<feature type="transmembrane region" description="Helical" evidence="7">
    <location>
        <begin position="97"/>
        <end position="121"/>
    </location>
</feature>
<feature type="region of interest" description="Disordered" evidence="6">
    <location>
        <begin position="298"/>
        <end position="331"/>
    </location>
</feature>
<evidence type="ECO:0000256" key="1">
    <source>
        <dbReference type="ARBA" id="ARBA00004141"/>
    </source>
</evidence>
<proteinExistence type="inferred from homology"/>
<keyword evidence="2 7" id="KW-0812">Transmembrane</keyword>
<name>A0ABR1RQK5_9PEZI</name>
<evidence type="ECO:0000256" key="5">
    <source>
        <dbReference type="ARBA" id="ARBA00038359"/>
    </source>
</evidence>
<comment type="caution">
    <text evidence="9">The sequence shown here is derived from an EMBL/GenBank/DDBJ whole genome shotgun (WGS) entry which is preliminary data.</text>
</comment>
<accession>A0ABR1RQK5</accession>
<feature type="domain" description="Rhodopsin" evidence="8">
    <location>
        <begin position="37"/>
        <end position="279"/>
    </location>
</feature>
<evidence type="ECO:0000313" key="9">
    <source>
        <dbReference type="EMBL" id="KAK8017142.1"/>
    </source>
</evidence>
<evidence type="ECO:0000256" key="4">
    <source>
        <dbReference type="ARBA" id="ARBA00023136"/>
    </source>
</evidence>
<reference evidence="9 10" key="1">
    <citation type="submission" date="2023-01" db="EMBL/GenBank/DDBJ databases">
        <title>Analysis of 21 Apiospora genomes using comparative genomics revels a genus with tremendous synthesis potential of carbohydrate active enzymes and secondary metabolites.</title>
        <authorList>
            <person name="Sorensen T."/>
        </authorList>
    </citation>
    <scope>NUCLEOTIDE SEQUENCE [LARGE SCALE GENOMIC DNA]</scope>
    <source>
        <strain evidence="9 10">CBS 20057</strain>
    </source>
</reference>
<keyword evidence="4 7" id="KW-0472">Membrane</keyword>
<comment type="subcellular location">
    <subcellularLocation>
        <location evidence="1">Membrane</location>
        <topology evidence="1">Multi-pass membrane protein</topology>
    </subcellularLocation>
</comment>
<dbReference type="PANTHER" id="PTHR33048">
    <property type="entry name" value="PTH11-LIKE INTEGRAL MEMBRANE PROTEIN (AFU_ORTHOLOGUE AFUA_5G11245)"/>
    <property type="match status" value="1"/>
</dbReference>
<dbReference type="EMBL" id="JAQQWI010000011">
    <property type="protein sequence ID" value="KAK8017142.1"/>
    <property type="molecule type" value="Genomic_DNA"/>
</dbReference>
<evidence type="ECO:0000256" key="2">
    <source>
        <dbReference type="ARBA" id="ARBA00022692"/>
    </source>
</evidence>
<feature type="transmembrane region" description="Helical" evidence="7">
    <location>
        <begin position="53"/>
        <end position="77"/>
    </location>
</feature>
<organism evidence="9 10">
    <name type="scientific">Apiospora marii</name>
    <dbReference type="NCBI Taxonomy" id="335849"/>
    <lineage>
        <taxon>Eukaryota</taxon>
        <taxon>Fungi</taxon>
        <taxon>Dikarya</taxon>
        <taxon>Ascomycota</taxon>
        <taxon>Pezizomycotina</taxon>
        <taxon>Sordariomycetes</taxon>
        <taxon>Xylariomycetidae</taxon>
        <taxon>Amphisphaeriales</taxon>
        <taxon>Apiosporaceae</taxon>
        <taxon>Apiospora</taxon>
    </lineage>
</organism>
<evidence type="ECO:0000256" key="6">
    <source>
        <dbReference type="SAM" id="MobiDB-lite"/>
    </source>
</evidence>
<dbReference type="InterPro" id="IPR052337">
    <property type="entry name" value="SAT4-like"/>
</dbReference>
<keyword evidence="10" id="KW-1185">Reference proteome</keyword>
<dbReference type="Proteomes" id="UP001396898">
    <property type="component" value="Unassembled WGS sequence"/>
</dbReference>
<protein>
    <recommendedName>
        <fullName evidence="8">Rhodopsin domain-containing protein</fullName>
    </recommendedName>
</protein>
<feature type="transmembrane region" description="Helical" evidence="7">
    <location>
        <begin position="20"/>
        <end position="41"/>
    </location>
</feature>
<evidence type="ECO:0000256" key="3">
    <source>
        <dbReference type="ARBA" id="ARBA00022989"/>
    </source>
</evidence>
<evidence type="ECO:0000259" key="8">
    <source>
        <dbReference type="Pfam" id="PF20684"/>
    </source>
</evidence>
<gene>
    <name evidence="9" type="ORF">PG991_008218</name>
</gene>
<feature type="transmembrane region" description="Helical" evidence="7">
    <location>
        <begin position="216"/>
        <end position="233"/>
    </location>
</feature>
<feature type="transmembrane region" description="Helical" evidence="7">
    <location>
        <begin position="184"/>
        <end position="204"/>
    </location>
</feature>
<sequence>MEMQFPPPVNPDNPGRGPMIIGITWTFTIIAVLVVGLRLHVRWMLSKSWALEDWIMLAATACVVANEALITVAYTYGMGKHDMDIEQPHDMVQILKWIWVSVAPGMLVSILARISITLLLVRLFGRVYKVFKWSIIALTTFSVLFCSLLIPFTYVQVTPAKGLWEIYDPPVSKWDPNIVLYMEYIGQSLYTLSDIVFVFWPVLIVWKLQMPLGRKIGLIIMLAGSLVTAVISIQKTVIAQGGPHYTTDAQYHSSLGVLWSVLEENFVIIMGCVPTLHGMAKLDYPLLSSLGSTLSSLVRGSRRGKKSSASSSSAAGGGMGDSHGRQPGGAYRDLEMNKYETGMAGVSHALVGNGPAVTHGSSESVKGLFREAASTQVLRTDEFRVSYDRR</sequence>
<evidence type="ECO:0000313" key="10">
    <source>
        <dbReference type="Proteomes" id="UP001396898"/>
    </source>
</evidence>
<dbReference type="Pfam" id="PF20684">
    <property type="entry name" value="Fung_rhodopsin"/>
    <property type="match status" value="1"/>
</dbReference>
<feature type="transmembrane region" description="Helical" evidence="7">
    <location>
        <begin position="133"/>
        <end position="154"/>
    </location>
</feature>
<comment type="similarity">
    <text evidence="5">Belongs to the SAT4 family.</text>
</comment>
<dbReference type="PANTHER" id="PTHR33048:SF155">
    <property type="entry name" value="INTEGRAL MEMBRANE PROTEIN"/>
    <property type="match status" value="1"/>
</dbReference>
<evidence type="ECO:0000256" key="7">
    <source>
        <dbReference type="SAM" id="Phobius"/>
    </source>
</evidence>
<keyword evidence="3 7" id="KW-1133">Transmembrane helix</keyword>
<dbReference type="InterPro" id="IPR049326">
    <property type="entry name" value="Rhodopsin_dom_fungi"/>
</dbReference>